<evidence type="ECO:0000313" key="2">
    <source>
        <dbReference type="EMBL" id="OGC82286.1"/>
    </source>
</evidence>
<name>A0A1F4XKW1_9BACT</name>
<proteinExistence type="predicted"/>
<organism evidence="2 3">
    <name type="scientific">Candidatus Abawacabacteria bacterium RBG_16_42_10</name>
    <dbReference type="NCBI Taxonomy" id="1817814"/>
    <lineage>
        <taxon>Bacteria</taxon>
        <taxon>Candidatus Abawacaibacteriota</taxon>
    </lineage>
</organism>
<dbReference type="Gene3D" id="2.20.28.160">
    <property type="match status" value="1"/>
</dbReference>
<dbReference type="Proteomes" id="UP000177614">
    <property type="component" value="Unassembled WGS sequence"/>
</dbReference>
<comment type="caution">
    <text evidence="2">The sequence shown here is derived from an EMBL/GenBank/DDBJ whole genome shotgun (WGS) entry which is preliminary data.</text>
</comment>
<feature type="region of interest" description="Disordered" evidence="1">
    <location>
        <begin position="28"/>
        <end position="53"/>
    </location>
</feature>
<sequence>MSKVVAVFATFSFMFNFEFIGSQVVGDDFDEDDDFDDEDTASGKANKDDFDGDDDATIICSACGEVIDATEEEIFEGAQLMCDMCGSEMEVIRADTRPPRVKIIEEEK</sequence>
<dbReference type="STRING" id="1817814.A2V81_01995"/>
<dbReference type="AlphaFoldDB" id="A0A1F4XKW1"/>
<evidence type="ECO:0000256" key="1">
    <source>
        <dbReference type="SAM" id="MobiDB-lite"/>
    </source>
</evidence>
<gene>
    <name evidence="2" type="ORF">A2V81_01995</name>
</gene>
<protein>
    <submittedName>
        <fullName evidence="2">Uncharacterized protein</fullName>
    </submittedName>
</protein>
<dbReference type="EMBL" id="MEWR01000008">
    <property type="protein sequence ID" value="OGC82286.1"/>
    <property type="molecule type" value="Genomic_DNA"/>
</dbReference>
<evidence type="ECO:0000313" key="3">
    <source>
        <dbReference type="Proteomes" id="UP000177614"/>
    </source>
</evidence>
<feature type="compositionally biased region" description="Acidic residues" evidence="1">
    <location>
        <begin position="28"/>
        <end position="40"/>
    </location>
</feature>
<accession>A0A1F4XKW1</accession>
<reference evidence="2 3" key="1">
    <citation type="journal article" date="2016" name="Nat. Commun.">
        <title>Thousands of microbial genomes shed light on interconnected biogeochemical processes in an aquifer system.</title>
        <authorList>
            <person name="Anantharaman K."/>
            <person name="Brown C.T."/>
            <person name="Hug L.A."/>
            <person name="Sharon I."/>
            <person name="Castelle C.J."/>
            <person name="Probst A.J."/>
            <person name="Thomas B.C."/>
            <person name="Singh A."/>
            <person name="Wilkins M.J."/>
            <person name="Karaoz U."/>
            <person name="Brodie E.L."/>
            <person name="Williams K.H."/>
            <person name="Hubbard S.S."/>
            <person name="Banfield J.F."/>
        </authorList>
    </citation>
    <scope>NUCLEOTIDE SEQUENCE [LARGE SCALE GENOMIC DNA]</scope>
</reference>